<accession>W6XZ13</accession>
<dbReference type="GeneID" id="19146359"/>
<dbReference type="KEGG" id="bze:COCCADRAFT_28211"/>
<feature type="region of interest" description="Disordered" evidence="1">
    <location>
        <begin position="337"/>
        <end position="357"/>
    </location>
</feature>
<dbReference type="EMBL" id="KI964680">
    <property type="protein sequence ID" value="EUC30978.1"/>
    <property type="molecule type" value="Genomic_DNA"/>
</dbReference>
<keyword evidence="3" id="KW-1185">Reference proteome</keyword>
<dbReference type="HOGENOM" id="CLU_662193_0_0_1"/>
<dbReference type="RefSeq" id="XP_007714709.1">
    <property type="nucleotide sequence ID" value="XM_007716519.1"/>
</dbReference>
<reference evidence="2 3" key="1">
    <citation type="journal article" date="2013" name="PLoS Genet.">
        <title>Comparative genome structure, secondary metabolite, and effector coding capacity across Cochliobolus pathogens.</title>
        <authorList>
            <person name="Condon B.J."/>
            <person name="Leng Y."/>
            <person name="Wu D."/>
            <person name="Bushley K.E."/>
            <person name="Ohm R.A."/>
            <person name="Otillar R."/>
            <person name="Martin J."/>
            <person name="Schackwitz W."/>
            <person name="Grimwood J."/>
            <person name="MohdZainudin N."/>
            <person name="Xue C."/>
            <person name="Wang R."/>
            <person name="Manning V.A."/>
            <person name="Dhillon B."/>
            <person name="Tu Z.J."/>
            <person name="Steffenson B.J."/>
            <person name="Salamov A."/>
            <person name="Sun H."/>
            <person name="Lowry S."/>
            <person name="LaButti K."/>
            <person name="Han J."/>
            <person name="Copeland A."/>
            <person name="Lindquist E."/>
            <person name="Barry K."/>
            <person name="Schmutz J."/>
            <person name="Baker S.E."/>
            <person name="Ciuffetti L.M."/>
            <person name="Grigoriev I.V."/>
            <person name="Zhong S."/>
            <person name="Turgeon B.G."/>
        </authorList>
    </citation>
    <scope>NUCLEOTIDE SEQUENCE [LARGE SCALE GENOMIC DNA]</scope>
    <source>
        <strain evidence="2 3">26-R-13</strain>
    </source>
</reference>
<dbReference type="Proteomes" id="UP000053841">
    <property type="component" value="Unassembled WGS sequence"/>
</dbReference>
<organism evidence="2 3">
    <name type="scientific">Cochliobolus carbonum (strain 26-R-13)</name>
    <name type="common">Maize leaf spot fungus</name>
    <name type="synonym">Bipolaris zeicola</name>
    <dbReference type="NCBI Taxonomy" id="930089"/>
    <lineage>
        <taxon>Eukaryota</taxon>
        <taxon>Fungi</taxon>
        <taxon>Dikarya</taxon>
        <taxon>Ascomycota</taxon>
        <taxon>Pezizomycotina</taxon>
        <taxon>Dothideomycetes</taxon>
        <taxon>Pleosporomycetidae</taxon>
        <taxon>Pleosporales</taxon>
        <taxon>Pleosporineae</taxon>
        <taxon>Pleosporaceae</taxon>
        <taxon>Bipolaris</taxon>
    </lineage>
</organism>
<evidence type="ECO:0000256" key="1">
    <source>
        <dbReference type="SAM" id="MobiDB-lite"/>
    </source>
</evidence>
<name>W6XZ13_COCC2</name>
<gene>
    <name evidence="2" type="ORF">COCCADRAFT_28211</name>
</gene>
<proteinExistence type="predicted"/>
<evidence type="ECO:0000313" key="3">
    <source>
        <dbReference type="Proteomes" id="UP000053841"/>
    </source>
</evidence>
<feature type="region of interest" description="Disordered" evidence="1">
    <location>
        <begin position="24"/>
        <end position="48"/>
    </location>
</feature>
<feature type="compositionally biased region" description="Basic and acidic residues" evidence="1">
    <location>
        <begin position="34"/>
        <end position="48"/>
    </location>
</feature>
<protein>
    <submittedName>
        <fullName evidence="2">Uncharacterized protein</fullName>
    </submittedName>
</protein>
<sequence length="415" mass="44692">MSLLPRGRECNAKKWELMARQPPWRGGRAQRARQTHEREHGKYLDTRRHDDDGGFGKFADECRTTGGAADAKDGLVLKGGRGGYKRGERAKGSRGKVHVTTGRSFPIPCPALPCPALPPVQVMACHQCPWSFARCSSARLACPVLSICLPVVSTIQGSPRRGEGDGGPSLCAIIPPLGPPTPSLTTTTTAAPYHAPSLNMPRWEHCLALPAFGALRSQPSTMSGRGVSACVYAMQHLRIARWPWRPRVCVHVCVKVCACSSILLLFVIFSHLERLPPGQAVLLRSLSVTGSGPEPNPTLAVWSSPSPSTRGMTCRRPAALGPWRSSLRLDWASPPPAAEWTPPVTDDPMQQGCGKSESKLWSGVYSSSVNLGTGEDDPSLPSEIFTPCFGKGSLLQFANVTVVLENGHRLSNTDD</sequence>
<evidence type="ECO:0000313" key="2">
    <source>
        <dbReference type="EMBL" id="EUC30978.1"/>
    </source>
</evidence>
<dbReference type="AlphaFoldDB" id="W6XZ13"/>
<dbReference type="OrthoDB" id="10441606at2759"/>